<proteinExistence type="evidence at transcript level"/>
<dbReference type="InterPro" id="IPR005535">
    <property type="entry name" value="Cyclotide"/>
</dbReference>
<dbReference type="GO" id="GO:0006952">
    <property type="term" value="P:defense response"/>
    <property type="evidence" value="ECO:0007669"/>
    <property type="project" value="UniProtKB-KW"/>
</dbReference>
<organism evidence="4">
    <name type="scientific">Viola tricolor</name>
    <dbReference type="NCBI Taxonomy" id="214053"/>
    <lineage>
        <taxon>Eukaryota</taxon>
        <taxon>Viridiplantae</taxon>
        <taxon>Streptophyta</taxon>
        <taxon>Embryophyta</taxon>
        <taxon>Tracheophyta</taxon>
        <taxon>Spermatophyta</taxon>
        <taxon>Magnoliopsida</taxon>
        <taxon>eudicotyledons</taxon>
        <taxon>Gunneridae</taxon>
        <taxon>Pentapetalae</taxon>
        <taxon>rosids</taxon>
        <taxon>fabids</taxon>
        <taxon>Malpighiales</taxon>
        <taxon>Violaceae</taxon>
        <taxon>Viola</taxon>
        <taxon>Viola subgen. Viola</taxon>
        <taxon>Viola sect. Melanium</taxon>
        <taxon>Viola subsect. Bracteolatae</taxon>
    </lineage>
</organism>
<feature type="signal peptide" evidence="3">
    <location>
        <begin position="1"/>
        <end position="22"/>
    </location>
</feature>
<dbReference type="AlphaFoldDB" id="A0A0N7H9Z2"/>
<reference evidence="4" key="1">
    <citation type="journal article" date="2015" name="J. Proteome Res.">
        <title>Peptidomics of Circular Cysteine-Rich Plant Peptides: Analysis of the Diversity of Cyclotides from Viola tricolor by Transcriptome and Proteome Mining.</title>
        <authorList>
            <person name="Hellinger R."/>
            <person name="Koehbach J."/>
            <person name="Soltis D.E."/>
            <person name="Carpenter E.J."/>
            <person name="Wong G.K."/>
            <person name="Gruber C.W."/>
        </authorList>
    </citation>
    <scope>NUCLEOTIDE SEQUENCE</scope>
    <source>
        <strain evidence="4">53</strain>
    </source>
</reference>
<sequence>MKMVVGLVVVLVAAFALPSAFASTKDVITRGAYEKLVSSGAIQSITMTKTIISNPILEEALAAHFNHKLGSGTIFDCGETCLLGKCYTPGCSCGSWALCYGQNSLSNSNNKNALTSI</sequence>
<keyword evidence="2" id="KW-1015">Disulfide bond</keyword>
<accession>A0A0N7H9Z2</accession>
<dbReference type="InterPro" id="IPR036146">
    <property type="entry name" value="Cyclotide_sf"/>
</dbReference>
<dbReference type="SUPFAM" id="SSF57038">
    <property type="entry name" value="Cyclotides"/>
    <property type="match status" value="1"/>
</dbReference>
<dbReference type="EMBL" id="KT203809">
    <property type="protein sequence ID" value="ALI30829.1"/>
    <property type="molecule type" value="mRNA"/>
</dbReference>
<evidence type="ECO:0000256" key="3">
    <source>
        <dbReference type="SAM" id="SignalP"/>
    </source>
</evidence>
<evidence type="ECO:0000313" key="4">
    <source>
        <dbReference type="EMBL" id="ALI30829.1"/>
    </source>
</evidence>
<evidence type="ECO:0000256" key="2">
    <source>
        <dbReference type="ARBA" id="ARBA00023157"/>
    </source>
</evidence>
<dbReference type="Pfam" id="PF03784">
    <property type="entry name" value="Cyclotide"/>
    <property type="match status" value="1"/>
</dbReference>
<name>A0A0N7H9Z2_9ROSI</name>
<feature type="chain" id="PRO_5006012587" evidence="3">
    <location>
        <begin position="23"/>
        <end position="117"/>
    </location>
</feature>
<protein>
    <submittedName>
        <fullName evidence="4">Cyclotide</fullName>
    </submittedName>
</protein>
<evidence type="ECO:0000256" key="1">
    <source>
        <dbReference type="ARBA" id="ARBA00022821"/>
    </source>
</evidence>
<keyword evidence="1" id="KW-0611">Plant defense</keyword>
<keyword evidence="3" id="KW-0732">Signal</keyword>